<keyword evidence="3" id="KW-1185">Reference proteome</keyword>
<keyword evidence="1" id="KW-0472">Membrane</keyword>
<accession>A0A7N0U0K2</accession>
<sequence>MKHSKKAKKIQHPGYSKFSSLLACCFGGGQPSAKKLASDHNKSRRHHHRHRWLLSPYWSHHIRLKESAASGSKTLPLDLFGASSPMTMTPPKSKSFAAGGAALEPDIIHVVDKAGSIISKESSSLKSSSNHHQFAGLPLQEEARRSNSTCPNKIQALKRLDNSCLPSRSKSERLSKLDPLVGLSMVMITLLVMVIWGRVCAILSMSAWFYFVSLCNSHAPNEILNSKLDVQRVSTGSATMKECKKRIVLDGFLERDNRKQLQLNIWNRNE</sequence>
<organism evidence="2 3">
    <name type="scientific">Kalanchoe fedtschenkoi</name>
    <name type="common">Lavender scallops</name>
    <name type="synonym">South American air plant</name>
    <dbReference type="NCBI Taxonomy" id="63787"/>
    <lineage>
        <taxon>Eukaryota</taxon>
        <taxon>Viridiplantae</taxon>
        <taxon>Streptophyta</taxon>
        <taxon>Embryophyta</taxon>
        <taxon>Tracheophyta</taxon>
        <taxon>Spermatophyta</taxon>
        <taxon>Magnoliopsida</taxon>
        <taxon>eudicotyledons</taxon>
        <taxon>Gunneridae</taxon>
        <taxon>Pentapetalae</taxon>
        <taxon>Saxifragales</taxon>
        <taxon>Crassulaceae</taxon>
        <taxon>Kalanchoe</taxon>
    </lineage>
</organism>
<dbReference type="EnsemblPlants" id="Kaladp0050s0028.1.v1.1">
    <property type="protein sequence ID" value="Kaladp0050s0028.1.v1.1"/>
    <property type="gene ID" value="Kaladp0050s0028.v1.1"/>
</dbReference>
<evidence type="ECO:0000256" key="1">
    <source>
        <dbReference type="SAM" id="Phobius"/>
    </source>
</evidence>
<evidence type="ECO:0000313" key="2">
    <source>
        <dbReference type="EnsemblPlants" id="Kaladp0050s0028.1.v1.1"/>
    </source>
</evidence>
<proteinExistence type="predicted"/>
<dbReference type="AlphaFoldDB" id="A0A7N0U0K2"/>
<reference evidence="2" key="1">
    <citation type="submission" date="2021-01" db="UniProtKB">
        <authorList>
            <consortium name="EnsemblPlants"/>
        </authorList>
    </citation>
    <scope>IDENTIFICATION</scope>
</reference>
<dbReference type="PANTHER" id="PTHR34379">
    <property type="entry name" value="OS07G0553800 PROTEIN"/>
    <property type="match status" value="1"/>
</dbReference>
<protein>
    <submittedName>
        <fullName evidence="2">Uncharacterized protein</fullName>
    </submittedName>
</protein>
<feature type="transmembrane region" description="Helical" evidence="1">
    <location>
        <begin position="180"/>
        <end position="211"/>
    </location>
</feature>
<keyword evidence="1" id="KW-1133">Transmembrane helix</keyword>
<evidence type="ECO:0000313" key="3">
    <source>
        <dbReference type="Proteomes" id="UP000594263"/>
    </source>
</evidence>
<dbReference type="Gramene" id="Kaladp0050s0028.1.v1.1">
    <property type="protein sequence ID" value="Kaladp0050s0028.1.v1.1"/>
    <property type="gene ID" value="Kaladp0050s0028.v1.1"/>
</dbReference>
<dbReference type="PANTHER" id="PTHR34379:SF6">
    <property type="entry name" value="PROTEIN 3F"/>
    <property type="match status" value="1"/>
</dbReference>
<dbReference type="InterPro" id="IPR040411">
    <property type="entry name" value="At5g23160-like"/>
</dbReference>
<dbReference type="Proteomes" id="UP000594263">
    <property type="component" value="Unplaced"/>
</dbReference>
<keyword evidence="1" id="KW-0812">Transmembrane</keyword>
<name>A0A7N0U0K2_KALFE</name>